<evidence type="ECO:0000313" key="6">
    <source>
        <dbReference type="EMBL" id="ECV6833519.1"/>
    </source>
</evidence>
<sequence>MLKEIPLLDEIEHNSITNGDSIELIKKVQTQSAHLILSDIPYGIGADDWDVLHKNSNNAYLGSSPAQKSAGAIFKKRGKPINGWSDADRKIPLEYQQWCEEWASEWYRTLKPGASAIIFAGRRFSHRCICAMENAGFNLRDIIAWMRTKAPHRAQRLSCVYERRGDKYNTEKWEGWRVGNLQPTFEPILWFSKPYKIGGTIADNVLLHGVGAYNQDAFVARNGKPENVIHAGFASKESGLHPTQKPISLMKTLIELTTQEGQLVIDPFSGSGSTLVAAKELGRSYIGFELNPAYVEISKKRLKDK</sequence>
<dbReference type="GO" id="GO:0005737">
    <property type="term" value="C:cytoplasm"/>
    <property type="evidence" value="ECO:0007669"/>
    <property type="project" value="TreeGrafter"/>
</dbReference>
<dbReference type="InterPro" id="IPR002941">
    <property type="entry name" value="DNA_methylase_N4/N6"/>
</dbReference>
<comment type="caution">
    <text evidence="5">The sequence shown here is derived from an EMBL/GenBank/DDBJ whole genome shotgun (WGS) entry which is preliminary data.</text>
</comment>
<dbReference type="GO" id="GO:0008170">
    <property type="term" value="F:N-methyltransferase activity"/>
    <property type="evidence" value="ECO:0007669"/>
    <property type="project" value="InterPro"/>
</dbReference>
<evidence type="ECO:0000256" key="2">
    <source>
        <dbReference type="ARBA" id="ARBA00022679"/>
    </source>
</evidence>
<dbReference type="EMBL" id="AAKTYE010000049">
    <property type="protein sequence ID" value="ECV6833519.1"/>
    <property type="molecule type" value="Genomic_DNA"/>
</dbReference>
<dbReference type="PANTHER" id="PTHR13370">
    <property type="entry name" value="RNA METHYLASE-RELATED"/>
    <property type="match status" value="1"/>
</dbReference>
<dbReference type="GO" id="GO:0003677">
    <property type="term" value="F:DNA binding"/>
    <property type="evidence" value="ECO:0007669"/>
    <property type="project" value="InterPro"/>
</dbReference>
<dbReference type="PANTHER" id="PTHR13370:SF3">
    <property type="entry name" value="TRNA (GUANINE(10)-N2)-METHYLTRANSFERASE HOMOLOG"/>
    <property type="match status" value="1"/>
</dbReference>
<gene>
    <name evidence="5" type="ORF">CQS77_24140</name>
    <name evidence="6" type="ORF">F3M54_23745</name>
</gene>
<dbReference type="PRINTS" id="PR00508">
    <property type="entry name" value="S21N4MTFRASE"/>
</dbReference>
<feature type="domain" description="DNA methylase N-4/N-6" evidence="4">
    <location>
        <begin position="34"/>
        <end position="300"/>
    </location>
</feature>
<dbReference type="GO" id="GO:0009007">
    <property type="term" value="F:site-specific DNA-methyltransferase (adenine-specific) activity"/>
    <property type="evidence" value="ECO:0007669"/>
    <property type="project" value="TreeGrafter"/>
</dbReference>
<dbReference type="SUPFAM" id="SSF53335">
    <property type="entry name" value="S-adenosyl-L-methionine-dependent methyltransferases"/>
    <property type="match status" value="1"/>
</dbReference>
<evidence type="ECO:0000259" key="4">
    <source>
        <dbReference type="Pfam" id="PF01555"/>
    </source>
</evidence>
<dbReference type="Pfam" id="PF01555">
    <property type="entry name" value="N6_N4_Mtase"/>
    <property type="match status" value="1"/>
</dbReference>
<keyword evidence="2 5" id="KW-0808">Transferase</keyword>
<dbReference type="AlphaFoldDB" id="A0A5T7RDV7"/>
<comment type="similarity">
    <text evidence="3">Belongs to the N(4)/N(6)-methyltransferase family.</text>
</comment>
<dbReference type="EMBL" id="AAGETO010000021">
    <property type="protein sequence ID" value="EBN1136686.1"/>
    <property type="molecule type" value="Genomic_DNA"/>
</dbReference>
<dbReference type="InterPro" id="IPR001091">
    <property type="entry name" value="RM_Methyltransferase"/>
</dbReference>
<name>A0A5T7RDV7_SALER</name>
<organism evidence="5">
    <name type="scientific">Salmonella enterica</name>
    <name type="common">Salmonella choleraesuis</name>
    <dbReference type="NCBI Taxonomy" id="28901"/>
    <lineage>
        <taxon>Bacteria</taxon>
        <taxon>Pseudomonadati</taxon>
        <taxon>Pseudomonadota</taxon>
        <taxon>Gammaproteobacteria</taxon>
        <taxon>Enterobacterales</taxon>
        <taxon>Enterobacteriaceae</taxon>
        <taxon>Salmonella</taxon>
    </lineage>
</organism>
<evidence type="ECO:0000256" key="1">
    <source>
        <dbReference type="ARBA" id="ARBA00022603"/>
    </source>
</evidence>
<dbReference type="GO" id="GO:0032259">
    <property type="term" value="P:methylation"/>
    <property type="evidence" value="ECO:0007669"/>
    <property type="project" value="UniProtKB-KW"/>
</dbReference>
<keyword evidence="1 5" id="KW-0489">Methyltransferase</keyword>
<dbReference type="EC" id="2.1.1.-" evidence="3"/>
<proteinExistence type="inferred from homology"/>
<evidence type="ECO:0000256" key="3">
    <source>
        <dbReference type="RuleBase" id="RU362026"/>
    </source>
</evidence>
<reference evidence="6" key="2">
    <citation type="submission" date="2019-09" db="EMBL/GenBank/DDBJ databases">
        <authorList>
            <consortium name="GenomeTrakr network: Whole genome sequencing for foodborne pathogen traceback"/>
        </authorList>
    </citation>
    <scope>NUCLEOTIDE SEQUENCE</scope>
    <source>
        <strain evidence="6">FSIS11924722</strain>
    </source>
</reference>
<dbReference type="Gene3D" id="3.40.50.150">
    <property type="entry name" value="Vaccinia Virus protein VP39"/>
    <property type="match status" value="1"/>
</dbReference>
<evidence type="ECO:0000313" key="5">
    <source>
        <dbReference type="EMBL" id="EBN1136686.1"/>
    </source>
</evidence>
<accession>A0A5T7RDV7</accession>
<reference evidence="5" key="1">
    <citation type="submission" date="2018-07" db="EMBL/GenBank/DDBJ databases">
        <authorList>
            <consortium name="PulseNet: The National Subtyping Network for Foodborne Disease Surveillance"/>
            <person name="Tarr C.L."/>
            <person name="Trees E."/>
            <person name="Katz L.S."/>
            <person name="Carleton-Romer H.A."/>
            <person name="Stroika S."/>
            <person name="Kucerova Z."/>
            <person name="Roache K.F."/>
            <person name="Sabol A.L."/>
            <person name="Besser J."/>
            <person name="Gerner-Smidt P."/>
        </authorList>
    </citation>
    <scope>NUCLEOTIDE SEQUENCE</scope>
    <source>
        <strain evidence="5">PNUSAS023646</strain>
    </source>
</reference>
<protein>
    <recommendedName>
        <fullName evidence="3">Methyltransferase</fullName>
        <ecNumber evidence="3">2.1.1.-</ecNumber>
    </recommendedName>
</protein>
<dbReference type="InterPro" id="IPR029063">
    <property type="entry name" value="SAM-dependent_MTases_sf"/>
</dbReference>